<dbReference type="EMBL" id="PKMF04000156">
    <property type="protein sequence ID" value="KAK7846384.1"/>
    <property type="molecule type" value="Genomic_DNA"/>
</dbReference>
<name>A0AAW0L4A2_QUESU</name>
<dbReference type="Pfam" id="PF09336">
    <property type="entry name" value="Vps4_C"/>
    <property type="match status" value="1"/>
</dbReference>
<comment type="caution">
    <text evidence="4">The sequence shown here is derived from an EMBL/GenBank/DDBJ whole genome shotgun (WGS) entry which is preliminary data.</text>
</comment>
<reference evidence="4 5" key="1">
    <citation type="journal article" date="2018" name="Sci. Data">
        <title>The draft genome sequence of cork oak.</title>
        <authorList>
            <person name="Ramos A.M."/>
            <person name="Usie A."/>
            <person name="Barbosa P."/>
            <person name="Barros P.M."/>
            <person name="Capote T."/>
            <person name="Chaves I."/>
            <person name="Simoes F."/>
            <person name="Abreu I."/>
            <person name="Carrasquinho I."/>
            <person name="Faro C."/>
            <person name="Guimaraes J.B."/>
            <person name="Mendonca D."/>
            <person name="Nobrega F."/>
            <person name="Rodrigues L."/>
            <person name="Saibo N.J.M."/>
            <person name="Varela M.C."/>
            <person name="Egas C."/>
            <person name="Matos J."/>
            <person name="Miguel C.M."/>
            <person name="Oliveira M.M."/>
            <person name="Ricardo C.P."/>
            <person name="Goncalves S."/>
        </authorList>
    </citation>
    <scope>NUCLEOTIDE SEQUENCE [LARGE SCALE GENOMIC DNA]</scope>
    <source>
        <strain evidence="5">cv. HL8</strain>
    </source>
</reference>
<dbReference type="InterPro" id="IPR015415">
    <property type="entry name" value="Spast_Vps4_C"/>
</dbReference>
<evidence type="ECO:0000256" key="2">
    <source>
        <dbReference type="ARBA" id="ARBA00022840"/>
    </source>
</evidence>
<sequence>MKRGEAWEGVIVLERKRKERINDLQIQLPPNTRADFDKMLARQKPTVSEADLEVHKRFKECGNERRFLLYQEYVREAREDGLDREEMPMPFLY</sequence>
<accession>A0AAW0L4A2</accession>
<dbReference type="Proteomes" id="UP000237347">
    <property type="component" value="Unassembled WGS sequence"/>
</dbReference>
<gene>
    <name evidence="4" type="primary">SKD1_10</name>
    <name evidence="4" type="ORF">CFP56_008034</name>
</gene>
<protein>
    <submittedName>
        <fullName evidence="4">Protein suppressor of k(+) transport growth defect 1</fullName>
    </submittedName>
</protein>
<keyword evidence="1" id="KW-0547">Nucleotide-binding</keyword>
<keyword evidence="5" id="KW-1185">Reference proteome</keyword>
<evidence type="ECO:0000313" key="5">
    <source>
        <dbReference type="Proteomes" id="UP000237347"/>
    </source>
</evidence>
<feature type="domain" description="Spastin/Vps4 C-terminal" evidence="3">
    <location>
        <begin position="21"/>
        <end position="62"/>
    </location>
</feature>
<evidence type="ECO:0000256" key="1">
    <source>
        <dbReference type="ARBA" id="ARBA00022741"/>
    </source>
</evidence>
<proteinExistence type="predicted"/>
<dbReference type="GO" id="GO:0005524">
    <property type="term" value="F:ATP binding"/>
    <property type="evidence" value="ECO:0007669"/>
    <property type="project" value="UniProtKB-KW"/>
</dbReference>
<organism evidence="4 5">
    <name type="scientific">Quercus suber</name>
    <name type="common">Cork oak</name>
    <dbReference type="NCBI Taxonomy" id="58331"/>
    <lineage>
        <taxon>Eukaryota</taxon>
        <taxon>Viridiplantae</taxon>
        <taxon>Streptophyta</taxon>
        <taxon>Embryophyta</taxon>
        <taxon>Tracheophyta</taxon>
        <taxon>Spermatophyta</taxon>
        <taxon>Magnoliopsida</taxon>
        <taxon>eudicotyledons</taxon>
        <taxon>Gunneridae</taxon>
        <taxon>Pentapetalae</taxon>
        <taxon>rosids</taxon>
        <taxon>fabids</taxon>
        <taxon>Fagales</taxon>
        <taxon>Fagaceae</taxon>
        <taxon>Quercus</taxon>
    </lineage>
</organism>
<dbReference type="AlphaFoldDB" id="A0AAW0L4A2"/>
<evidence type="ECO:0000259" key="3">
    <source>
        <dbReference type="Pfam" id="PF09336"/>
    </source>
</evidence>
<keyword evidence="2" id="KW-0067">ATP-binding</keyword>
<evidence type="ECO:0000313" key="4">
    <source>
        <dbReference type="EMBL" id="KAK7846384.1"/>
    </source>
</evidence>